<evidence type="ECO:0008006" key="4">
    <source>
        <dbReference type="Google" id="ProtNLM"/>
    </source>
</evidence>
<evidence type="ECO:0000313" key="3">
    <source>
        <dbReference type="Proteomes" id="UP001060261"/>
    </source>
</evidence>
<feature type="transmembrane region" description="Helical" evidence="1">
    <location>
        <begin position="35"/>
        <end position="55"/>
    </location>
</feature>
<gene>
    <name evidence="2" type="ORF">N0D28_09655</name>
</gene>
<dbReference type="Proteomes" id="UP001060261">
    <property type="component" value="Chromosome"/>
</dbReference>
<organism evidence="2 3">
    <name type="scientific">Deinococcus rubellus</name>
    <dbReference type="NCBI Taxonomy" id="1889240"/>
    <lineage>
        <taxon>Bacteria</taxon>
        <taxon>Thermotogati</taxon>
        <taxon>Deinococcota</taxon>
        <taxon>Deinococci</taxon>
        <taxon>Deinococcales</taxon>
        <taxon>Deinococcaceae</taxon>
        <taxon>Deinococcus</taxon>
    </lineage>
</organism>
<keyword evidence="1" id="KW-0472">Membrane</keyword>
<keyword evidence="1" id="KW-0812">Transmembrane</keyword>
<evidence type="ECO:0000313" key="2">
    <source>
        <dbReference type="EMBL" id="UWX63027.1"/>
    </source>
</evidence>
<evidence type="ECO:0000256" key="1">
    <source>
        <dbReference type="SAM" id="Phobius"/>
    </source>
</evidence>
<name>A0ABY5YG01_9DEIO</name>
<feature type="transmembrane region" description="Helical" evidence="1">
    <location>
        <begin position="67"/>
        <end position="88"/>
    </location>
</feature>
<feature type="transmembrane region" description="Helical" evidence="1">
    <location>
        <begin position="94"/>
        <end position="112"/>
    </location>
</feature>
<keyword evidence="1" id="KW-1133">Transmembrane helix</keyword>
<keyword evidence="3" id="KW-1185">Reference proteome</keyword>
<dbReference type="EMBL" id="CP104213">
    <property type="protein sequence ID" value="UWX63027.1"/>
    <property type="molecule type" value="Genomic_DNA"/>
</dbReference>
<reference evidence="2" key="1">
    <citation type="submission" date="2022-09" db="EMBL/GenBank/DDBJ databases">
        <title>genome sequence of Deinococcus rubellus.</title>
        <authorList>
            <person name="Srinivasan S."/>
        </authorList>
    </citation>
    <scope>NUCLEOTIDE SEQUENCE</scope>
    <source>
        <strain evidence="2">Ant6</strain>
    </source>
</reference>
<accession>A0ABY5YG01</accession>
<dbReference type="RefSeq" id="WP_260559320.1">
    <property type="nucleotide sequence ID" value="NZ_BAABEC010000188.1"/>
</dbReference>
<protein>
    <recommendedName>
        <fullName evidence="4">Transmembrane protein</fullName>
    </recommendedName>
</protein>
<proteinExistence type="predicted"/>
<sequence>MKSSPLHLRLLGALVLTAIILVGHRWDGQSLVDVPRWGWGALTLAVVVLLTQWPQRSNLAALRHVPLGWRVGMTTGLFMFLFTLANHASPRPDWFFALFMGLTMGLLFGYIWNQRHAFKSSHP</sequence>